<keyword evidence="4 5" id="KW-0378">Hydrolase</keyword>
<evidence type="ECO:0000313" key="6">
    <source>
        <dbReference type="Proteomes" id="UP000584867"/>
    </source>
</evidence>
<evidence type="ECO:0000313" key="5">
    <source>
        <dbReference type="EMBL" id="MBB5062594.1"/>
    </source>
</evidence>
<organism evidence="5 6">
    <name type="scientific">Granulicella mallensis</name>
    <dbReference type="NCBI Taxonomy" id="940614"/>
    <lineage>
        <taxon>Bacteria</taxon>
        <taxon>Pseudomonadati</taxon>
        <taxon>Acidobacteriota</taxon>
        <taxon>Terriglobia</taxon>
        <taxon>Terriglobales</taxon>
        <taxon>Acidobacteriaceae</taxon>
        <taxon>Granulicella</taxon>
    </lineage>
</organism>
<comment type="similarity">
    <text evidence="1">Belongs to the peptidase A31 family.</text>
</comment>
<dbReference type="Pfam" id="PF01750">
    <property type="entry name" value="HycI"/>
    <property type="match status" value="1"/>
</dbReference>
<dbReference type="InterPro" id="IPR023430">
    <property type="entry name" value="Pept_HybD-like_dom_sf"/>
</dbReference>
<protein>
    <submittedName>
        <fullName evidence="5">Hydrogenase maturation protease</fullName>
        <ecNumber evidence="5">3.4.23.-</ecNumber>
    </submittedName>
</protein>
<evidence type="ECO:0000256" key="4">
    <source>
        <dbReference type="ARBA" id="ARBA00022801"/>
    </source>
</evidence>
<dbReference type="EMBL" id="JACHIO010000003">
    <property type="protein sequence ID" value="MBB5062594.1"/>
    <property type="molecule type" value="Genomic_DNA"/>
</dbReference>
<dbReference type="EC" id="3.4.23.-" evidence="5"/>
<name>A0A7W7ZN09_9BACT</name>
<reference evidence="5 6" key="1">
    <citation type="submission" date="2020-08" db="EMBL/GenBank/DDBJ databases">
        <title>Genomic Encyclopedia of Type Strains, Phase IV (KMG-V): Genome sequencing to study the core and pangenomes of soil and plant-associated prokaryotes.</title>
        <authorList>
            <person name="Whitman W."/>
        </authorList>
    </citation>
    <scope>NUCLEOTIDE SEQUENCE [LARGE SCALE GENOMIC DNA]</scope>
    <source>
        <strain evidence="5 6">X5P3</strain>
    </source>
</reference>
<dbReference type="AlphaFoldDB" id="A0A7W7ZN09"/>
<keyword evidence="2 5" id="KW-0645">Protease</keyword>
<dbReference type="NCBIfam" id="TIGR00072">
    <property type="entry name" value="hydrog_prot"/>
    <property type="match status" value="1"/>
</dbReference>
<dbReference type="Proteomes" id="UP000584867">
    <property type="component" value="Unassembled WGS sequence"/>
</dbReference>
<sequence>MTGTTLVAGVGNIFLGDDAFGVEVVRSLARRTLAPDILVKDFGIRGFDLAYALLEPWDAVILVDALPRNDAPGTLYIVEPDLSQMGDPSTPGMEMNPHNMDPVRVLNLALTIGPITAPIFVVGCEPHDFGDELEGRMGLSAPVQAVVEEASNMVEGLVARIRAGAATIQPPVLAAMQ</sequence>
<dbReference type="SUPFAM" id="SSF53163">
    <property type="entry name" value="HybD-like"/>
    <property type="match status" value="1"/>
</dbReference>
<dbReference type="Gene3D" id="3.40.50.1450">
    <property type="entry name" value="HybD-like"/>
    <property type="match status" value="1"/>
</dbReference>
<keyword evidence="3" id="KW-0064">Aspartyl protease</keyword>
<comment type="caution">
    <text evidence="5">The sequence shown here is derived from an EMBL/GenBank/DDBJ whole genome shotgun (WGS) entry which is preliminary data.</text>
</comment>
<dbReference type="CDD" id="cd06068">
    <property type="entry name" value="H2MP_like-1"/>
    <property type="match status" value="1"/>
</dbReference>
<dbReference type="GO" id="GO:0004190">
    <property type="term" value="F:aspartic-type endopeptidase activity"/>
    <property type="evidence" value="ECO:0007669"/>
    <property type="project" value="UniProtKB-KW"/>
</dbReference>
<dbReference type="InterPro" id="IPR000671">
    <property type="entry name" value="Peptidase_A31"/>
</dbReference>
<dbReference type="PANTHER" id="PTHR30302">
    <property type="entry name" value="HYDROGENASE 1 MATURATION PROTEASE"/>
    <property type="match status" value="1"/>
</dbReference>
<accession>A0A7W7ZN09</accession>
<dbReference type="GO" id="GO:0016485">
    <property type="term" value="P:protein processing"/>
    <property type="evidence" value="ECO:0007669"/>
    <property type="project" value="TreeGrafter"/>
</dbReference>
<dbReference type="RefSeq" id="WP_184253156.1">
    <property type="nucleotide sequence ID" value="NZ_JACHIO010000003.1"/>
</dbReference>
<proteinExistence type="inferred from homology"/>
<dbReference type="PRINTS" id="PR00446">
    <property type="entry name" value="HYDRGNUPTAKE"/>
</dbReference>
<evidence type="ECO:0000256" key="3">
    <source>
        <dbReference type="ARBA" id="ARBA00022750"/>
    </source>
</evidence>
<dbReference type="PANTHER" id="PTHR30302:SF1">
    <property type="entry name" value="HYDROGENASE 2 MATURATION PROTEASE"/>
    <property type="match status" value="1"/>
</dbReference>
<dbReference type="GO" id="GO:0008047">
    <property type="term" value="F:enzyme activator activity"/>
    <property type="evidence" value="ECO:0007669"/>
    <property type="project" value="InterPro"/>
</dbReference>
<evidence type="ECO:0000256" key="1">
    <source>
        <dbReference type="ARBA" id="ARBA00006814"/>
    </source>
</evidence>
<gene>
    <name evidence="5" type="ORF">HDF15_000924</name>
</gene>
<evidence type="ECO:0000256" key="2">
    <source>
        <dbReference type="ARBA" id="ARBA00022670"/>
    </source>
</evidence>